<evidence type="ECO:0000313" key="3">
    <source>
        <dbReference type="Proteomes" id="UP000199459"/>
    </source>
</evidence>
<name>A0A1H8J6I5_9PROT</name>
<sequence length="58" mass="6759">MSALPKEQEFKKPSRKPEYVFLRWNGKSFDPADATAERQLREKKLSVGQVVRAVIRKL</sequence>
<evidence type="ECO:0000313" key="1">
    <source>
        <dbReference type="EMBL" id="SEN75734.1"/>
    </source>
</evidence>
<feature type="non-terminal residue" evidence="2">
    <location>
        <position position="58"/>
    </location>
</feature>
<evidence type="ECO:0000313" key="2">
    <source>
        <dbReference type="EMBL" id="SEN76289.1"/>
    </source>
</evidence>
<dbReference type="EMBL" id="FOCP01000057">
    <property type="protein sequence ID" value="SEN76289.1"/>
    <property type="molecule type" value="Genomic_DNA"/>
</dbReference>
<organism evidence="2 3">
    <name type="scientific">Nitrosomonas marina</name>
    <dbReference type="NCBI Taxonomy" id="917"/>
    <lineage>
        <taxon>Bacteria</taxon>
        <taxon>Pseudomonadati</taxon>
        <taxon>Pseudomonadota</taxon>
        <taxon>Betaproteobacteria</taxon>
        <taxon>Nitrosomonadales</taxon>
        <taxon>Nitrosomonadaceae</taxon>
        <taxon>Nitrosomonas</taxon>
    </lineage>
</organism>
<dbReference type="EMBL" id="FOCP01000054">
    <property type="protein sequence ID" value="SEN75734.1"/>
    <property type="molecule type" value="Genomic_DNA"/>
</dbReference>
<proteinExistence type="predicted"/>
<dbReference type="Proteomes" id="UP000199459">
    <property type="component" value="Unassembled WGS sequence"/>
</dbReference>
<accession>A0A1H8J6I5</accession>
<dbReference type="AlphaFoldDB" id="A0A1H8J6I5"/>
<protein>
    <submittedName>
        <fullName evidence="2">Uncharacterized protein</fullName>
    </submittedName>
</protein>
<gene>
    <name evidence="1" type="ORF">SAMN05216325_1548</name>
    <name evidence="2" type="ORF">SAMN05216325_1576</name>
</gene>
<reference evidence="2 3" key="1">
    <citation type="submission" date="2016-10" db="EMBL/GenBank/DDBJ databases">
        <authorList>
            <person name="de Groot N.N."/>
        </authorList>
    </citation>
    <scope>NUCLEOTIDE SEQUENCE [LARGE SCALE GENOMIC DNA]</scope>
    <source>
        <strain evidence="2 3">Nm22</strain>
    </source>
</reference>